<evidence type="ECO:0000256" key="6">
    <source>
        <dbReference type="ARBA" id="ARBA00022692"/>
    </source>
</evidence>
<evidence type="ECO:0000256" key="3">
    <source>
        <dbReference type="ARBA" id="ARBA00022106"/>
    </source>
</evidence>
<dbReference type="PANTHER" id="PTHR43823">
    <property type="entry name" value="SPORULATION PROTEIN YKVU"/>
    <property type="match status" value="1"/>
</dbReference>
<keyword evidence="4" id="KW-0813">Transport</keyword>
<keyword evidence="8 10" id="KW-0472">Membrane</keyword>
<keyword evidence="12" id="KW-1185">Reference proteome</keyword>
<evidence type="ECO:0000256" key="8">
    <source>
        <dbReference type="ARBA" id="ARBA00023136"/>
    </source>
</evidence>
<dbReference type="NCBIfam" id="TIGR00797">
    <property type="entry name" value="matE"/>
    <property type="match status" value="1"/>
</dbReference>
<feature type="transmembrane region" description="Helical" evidence="10">
    <location>
        <begin position="141"/>
        <end position="161"/>
    </location>
</feature>
<gene>
    <name evidence="11" type="ORF">C4S77_10845</name>
</gene>
<dbReference type="AlphaFoldDB" id="A0A2S8A7Y5"/>
<sequence length="453" mass="50498">MYKSKNIEDLENKKISNLLWQYAIPSIIGITVIALYNIIDSIYIGHGPNLGDHAIGGLGVVLPIMNLISGIGLLIGAGAATRVSLYLGKKDQQSAEKVVGNSFLLTIFLTSITVFGIYIYIDSILISIGATEETFPYAKEFLQYYLPGNIFLTLNIAFNSIMRASGYPKKSMYTMLIGVIANIIIAPIFIFIFNWGMKGAAIATTISMLIGVTVVMIHFFQKKHTLLFHWKRVRINANITWSIINIGFAPFFMQIAASLVIFFINNQLKKFGGSTAIEAYTIANRLTMVFIMILVGLTQGMQPIIGYNYGAKKMKRVKETLIYTIKVGVFIGFLGLLFGFFLPNWVVQPFNPSPNLAKEASIALQIMTVTLPLSGFQMVVSNFFQCIGKAILSFFLSMTRQFLVLIPSLFILPNFFNLNGIWLSIPLSDIISTILAVFFLIYQTYKLKSLYAI</sequence>
<feature type="transmembrane region" description="Helical" evidence="10">
    <location>
        <begin position="241"/>
        <end position="264"/>
    </location>
</feature>
<dbReference type="Pfam" id="PF01554">
    <property type="entry name" value="MatE"/>
    <property type="match status" value="2"/>
</dbReference>
<feature type="transmembrane region" description="Helical" evidence="10">
    <location>
        <begin position="362"/>
        <end position="384"/>
    </location>
</feature>
<dbReference type="InterPro" id="IPR051327">
    <property type="entry name" value="MATE_MepA_subfamily"/>
</dbReference>
<evidence type="ECO:0000256" key="7">
    <source>
        <dbReference type="ARBA" id="ARBA00022989"/>
    </source>
</evidence>
<evidence type="ECO:0000256" key="5">
    <source>
        <dbReference type="ARBA" id="ARBA00022475"/>
    </source>
</evidence>
<feature type="transmembrane region" description="Helical" evidence="10">
    <location>
        <begin position="20"/>
        <end position="39"/>
    </location>
</feature>
<dbReference type="OrthoDB" id="9811110at2"/>
<keyword evidence="5" id="KW-1003">Cell membrane</keyword>
<evidence type="ECO:0000256" key="4">
    <source>
        <dbReference type="ARBA" id="ARBA00022448"/>
    </source>
</evidence>
<feature type="transmembrane region" description="Helical" evidence="10">
    <location>
        <begin position="391"/>
        <end position="415"/>
    </location>
</feature>
<dbReference type="Proteomes" id="UP000238042">
    <property type="component" value="Unassembled WGS sequence"/>
</dbReference>
<dbReference type="PANTHER" id="PTHR43823:SF3">
    <property type="entry name" value="MULTIDRUG EXPORT PROTEIN MEPA"/>
    <property type="match status" value="1"/>
</dbReference>
<proteinExistence type="inferred from homology"/>
<keyword evidence="7 10" id="KW-1133">Transmembrane helix</keyword>
<dbReference type="CDD" id="cd13143">
    <property type="entry name" value="MATE_MepA_like"/>
    <property type="match status" value="1"/>
</dbReference>
<dbReference type="GO" id="GO:0046677">
    <property type="term" value="P:response to antibiotic"/>
    <property type="evidence" value="ECO:0007669"/>
    <property type="project" value="UniProtKB-KW"/>
</dbReference>
<feature type="transmembrane region" description="Helical" evidence="10">
    <location>
        <begin position="288"/>
        <end position="309"/>
    </location>
</feature>
<evidence type="ECO:0000256" key="1">
    <source>
        <dbReference type="ARBA" id="ARBA00004651"/>
    </source>
</evidence>
<comment type="similarity">
    <text evidence="2">Belongs to the multi antimicrobial extrusion (MATE) (TC 2.A.66.1) family. MepA subfamily.</text>
</comment>
<accession>A0A2S8A7Y5</accession>
<dbReference type="GO" id="GO:0005886">
    <property type="term" value="C:plasma membrane"/>
    <property type="evidence" value="ECO:0007669"/>
    <property type="project" value="UniProtKB-SubCell"/>
</dbReference>
<evidence type="ECO:0000256" key="10">
    <source>
        <dbReference type="SAM" id="Phobius"/>
    </source>
</evidence>
<evidence type="ECO:0000256" key="9">
    <source>
        <dbReference type="ARBA" id="ARBA00023251"/>
    </source>
</evidence>
<keyword evidence="6 10" id="KW-0812">Transmembrane</keyword>
<keyword evidence="9" id="KW-0046">Antibiotic resistance</keyword>
<protein>
    <recommendedName>
        <fullName evidence="3">Multidrug export protein MepA</fullName>
    </recommendedName>
</protein>
<dbReference type="EMBL" id="PSZM01000046">
    <property type="protein sequence ID" value="PQL90679.1"/>
    <property type="molecule type" value="Genomic_DNA"/>
</dbReference>
<dbReference type="InterPro" id="IPR002528">
    <property type="entry name" value="MATE_fam"/>
</dbReference>
<dbReference type="InterPro" id="IPR045070">
    <property type="entry name" value="MATE_MepA-like"/>
</dbReference>
<dbReference type="GO" id="GO:0042910">
    <property type="term" value="F:xenobiotic transmembrane transporter activity"/>
    <property type="evidence" value="ECO:0007669"/>
    <property type="project" value="InterPro"/>
</dbReference>
<evidence type="ECO:0000313" key="11">
    <source>
        <dbReference type="EMBL" id="PQL90679.1"/>
    </source>
</evidence>
<feature type="transmembrane region" description="Helical" evidence="10">
    <location>
        <begin position="421"/>
        <end position="442"/>
    </location>
</feature>
<comment type="subcellular location">
    <subcellularLocation>
        <location evidence="1">Cell membrane</location>
        <topology evidence="1">Multi-pass membrane protein</topology>
    </subcellularLocation>
</comment>
<name>A0A2S8A7Y5_9FLAO</name>
<dbReference type="GO" id="GO:0015297">
    <property type="term" value="F:antiporter activity"/>
    <property type="evidence" value="ECO:0007669"/>
    <property type="project" value="InterPro"/>
</dbReference>
<feature type="transmembrane region" description="Helical" evidence="10">
    <location>
        <begin position="54"/>
        <end position="77"/>
    </location>
</feature>
<reference evidence="11 12" key="1">
    <citation type="submission" date="2018-02" db="EMBL/GenBank/DDBJ databases">
        <title>Genome sequences of Apibacter spp., gut symbionts of Asian honey bees.</title>
        <authorList>
            <person name="Kwong W.K."/>
            <person name="Steele M.I."/>
            <person name="Moran N.A."/>
        </authorList>
    </citation>
    <scope>NUCLEOTIDE SEQUENCE [LARGE SCALE GENOMIC DNA]</scope>
    <source>
        <strain evidence="12">wkB301</strain>
    </source>
</reference>
<evidence type="ECO:0000313" key="12">
    <source>
        <dbReference type="Proteomes" id="UP000238042"/>
    </source>
</evidence>
<comment type="caution">
    <text evidence="11">The sequence shown here is derived from an EMBL/GenBank/DDBJ whole genome shotgun (WGS) entry which is preliminary data.</text>
</comment>
<organism evidence="11 12">
    <name type="scientific">Apibacter adventoris</name>
    <dbReference type="NCBI Taxonomy" id="1679466"/>
    <lineage>
        <taxon>Bacteria</taxon>
        <taxon>Pseudomonadati</taxon>
        <taxon>Bacteroidota</taxon>
        <taxon>Flavobacteriia</taxon>
        <taxon>Flavobacteriales</taxon>
        <taxon>Weeksellaceae</taxon>
        <taxon>Apibacter</taxon>
    </lineage>
</organism>
<feature type="transmembrane region" description="Helical" evidence="10">
    <location>
        <begin position="173"/>
        <end position="193"/>
    </location>
</feature>
<feature type="transmembrane region" description="Helical" evidence="10">
    <location>
        <begin position="199"/>
        <end position="220"/>
    </location>
</feature>
<evidence type="ECO:0000256" key="2">
    <source>
        <dbReference type="ARBA" id="ARBA00008417"/>
    </source>
</evidence>
<feature type="transmembrane region" description="Helical" evidence="10">
    <location>
        <begin position="98"/>
        <end position="121"/>
    </location>
</feature>
<dbReference type="InterPro" id="IPR048279">
    <property type="entry name" value="MdtK-like"/>
</dbReference>
<feature type="transmembrane region" description="Helical" evidence="10">
    <location>
        <begin position="321"/>
        <end position="342"/>
    </location>
</feature>
<dbReference type="PIRSF" id="PIRSF006603">
    <property type="entry name" value="DinF"/>
    <property type="match status" value="1"/>
</dbReference>